<comment type="caution">
    <text evidence="2">The sequence shown here is derived from an EMBL/GenBank/DDBJ whole genome shotgun (WGS) entry which is preliminary data.</text>
</comment>
<reference evidence="2" key="2">
    <citation type="submission" date="2020-11" db="EMBL/GenBank/DDBJ databases">
        <authorList>
            <person name="McCartney M.A."/>
            <person name="Auch B."/>
            <person name="Kono T."/>
            <person name="Mallez S."/>
            <person name="Becker A."/>
            <person name="Gohl D.M."/>
            <person name="Silverstein K.A.T."/>
            <person name="Koren S."/>
            <person name="Bechman K.B."/>
            <person name="Herman A."/>
            <person name="Abrahante J.E."/>
            <person name="Garbe J."/>
        </authorList>
    </citation>
    <scope>NUCLEOTIDE SEQUENCE</scope>
    <source>
        <strain evidence="2">Duluth1</strain>
        <tissue evidence="2">Whole animal</tissue>
    </source>
</reference>
<dbReference type="EMBL" id="JAIWYP010000008">
    <property type="protein sequence ID" value="KAH3783399.1"/>
    <property type="molecule type" value="Genomic_DNA"/>
</dbReference>
<evidence type="ECO:0000313" key="3">
    <source>
        <dbReference type="Proteomes" id="UP000828390"/>
    </source>
</evidence>
<dbReference type="Gene3D" id="3.90.920.10">
    <property type="entry name" value="DNA primase, PRIM domain"/>
    <property type="match status" value="1"/>
</dbReference>
<comment type="similarity">
    <text evidence="1">Belongs to the eukaryotic-type primase small subunit family.</text>
</comment>
<accession>A0A9D4EMI3</accession>
<organism evidence="2 3">
    <name type="scientific">Dreissena polymorpha</name>
    <name type="common">Zebra mussel</name>
    <name type="synonym">Mytilus polymorpha</name>
    <dbReference type="NCBI Taxonomy" id="45954"/>
    <lineage>
        <taxon>Eukaryota</taxon>
        <taxon>Metazoa</taxon>
        <taxon>Spiralia</taxon>
        <taxon>Lophotrochozoa</taxon>
        <taxon>Mollusca</taxon>
        <taxon>Bivalvia</taxon>
        <taxon>Autobranchia</taxon>
        <taxon>Heteroconchia</taxon>
        <taxon>Euheterodonta</taxon>
        <taxon>Imparidentia</taxon>
        <taxon>Neoheterodontei</taxon>
        <taxon>Myida</taxon>
        <taxon>Dreissenoidea</taxon>
        <taxon>Dreissenidae</taxon>
        <taxon>Dreissena</taxon>
    </lineage>
</organism>
<dbReference type="PANTHER" id="PTHR10536">
    <property type="entry name" value="DNA PRIMASE SMALL SUBUNIT"/>
    <property type="match status" value="1"/>
</dbReference>
<keyword evidence="3" id="KW-1185">Reference proteome</keyword>
<dbReference type="SUPFAM" id="SSF56747">
    <property type="entry name" value="Prim-pol domain"/>
    <property type="match status" value="1"/>
</dbReference>
<protein>
    <submittedName>
        <fullName evidence="2">Uncharacterized protein</fullName>
    </submittedName>
</protein>
<dbReference type="AlphaFoldDB" id="A0A9D4EMI3"/>
<sequence>MAADDVAIPVSKDYFSKREFSFTLKDDIYIRYQSFSNQDEMEKEIQKICPYKIDIGAVFSHRPKEHKTV</sequence>
<reference evidence="2" key="1">
    <citation type="journal article" date="2019" name="bioRxiv">
        <title>The Genome of the Zebra Mussel, Dreissena polymorpha: A Resource for Invasive Species Research.</title>
        <authorList>
            <person name="McCartney M.A."/>
            <person name="Auch B."/>
            <person name="Kono T."/>
            <person name="Mallez S."/>
            <person name="Zhang Y."/>
            <person name="Obille A."/>
            <person name="Becker A."/>
            <person name="Abrahante J.E."/>
            <person name="Garbe J."/>
            <person name="Badalamenti J.P."/>
            <person name="Herman A."/>
            <person name="Mangelson H."/>
            <person name="Liachko I."/>
            <person name="Sullivan S."/>
            <person name="Sone E.D."/>
            <person name="Koren S."/>
            <person name="Silverstein K.A.T."/>
            <person name="Beckman K.B."/>
            <person name="Gohl D.M."/>
        </authorList>
    </citation>
    <scope>NUCLEOTIDE SEQUENCE</scope>
    <source>
        <strain evidence="2">Duluth1</strain>
        <tissue evidence="2">Whole animal</tissue>
    </source>
</reference>
<evidence type="ECO:0000256" key="1">
    <source>
        <dbReference type="ARBA" id="ARBA00009762"/>
    </source>
</evidence>
<evidence type="ECO:0000313" key="2">
    <source>
        <dbReference type="EMBL" id="KAH3783399.1"/>
    </source>
</evidence>
<proteinExistence type="inferred from homology"/>
<gene>
    <name evidence="2" type="ORF">DPMN_161336</name>
</gene>
<dbReference type="Proteomes" id="UP000828390">
    <property type="component" value="Unassembled WGS sequence"/>
</dbReference>
<name>A0A9D4EMI3_DREPO</name>